<evidence type="ECO:0000256" key="2">
    <source>
        <dbReference type="ARBA" id="ARBA00022670"/>
    </source>
</evidence>
<proteinExistence type="inferred from homology"/>
<evidence type="ECO:0000256" key="4">
    <source>
        <dbReference type="ARBA" id="ARBA00022833"/>
    </source>
</evidence>
<feature type="domain" description="Peptidase M16 N-terminal" evidence="7">
    <location>
        <begin position="34"/>
        <end position="158"/>
    </location>
</feature>
<dbReference type="InterPro" id="IPR050626">
    <property type="entry name" value="Peptidase_M16"/>
</dbReference>
<dbReference type="PANTHER" id="PTHR43690">
    <property type="entry name" value="NARDILYSIN"/>
    <property type="match status" value="1"/>
</dbReference>
<keyword evidence="5" id="KW-0482">Metalloprotease</keyword>
<keyword evidence="4" id="KW-0862">Zinc</keyword>
<feature type="domain" description="Peptidase M16 C-terminal" evidence="8">
    <location>
        <begin position="192"/>
        <end position="368"/>
    </location>
</feature>
<keyword evidence="3" id="KW-0378">Hydrolase</keyword>
<evidence type="ECO:0000313" key="9">
    <source>
        <dbReference type="EMBL" id="CAA9351067.1"/>
    </source>
</evidence>
<gene>
    <name evidence="9" type="ORF">AVDCRST_MAG68-3684</name>
</gene>
<dbReference type="Pfam" id="PF00675">
    <property type="entry name" value="Peptidase_M16"/>
    <property type="match status" value="1"/>
</dbReference>
<evidence type="ECO:0000259" key="8">
    <source>
        <dbReference type="Pfam" id="PF05193"/>
    </source>
</evidence>
<keyword evidence="6" id="KW-0732">Signal</keyword>
<organism evidence="9">
    <name type="scientific">uncultured Gemmatimonadota bacterium</name>
    <dbReference type="NCBI Taxonomy" id="203437"/>
    <lineage>
        <taxon>Bacteria</taxon>
        <taxon>Pseudomonadati</taxon>
        <taxon>Gemmatimonadota</taxon>
        <taxon>environmental samples</taxon>
    </lineage>
</organism>
<evidence type="ECO:0000256" key="3">
    <source>
        <dbReference type="ARBA" id="ARBA00022801"/>
    </source>
</evidence>
<evidence type="ECO:0000256" key="6">
    <source>
        <dbReference type="SAM" id="SignalP"/>
    </source>
</evidence>
<dbReference type="AlphaFoldDB" id="A0A6J4M8F1"/>
<dbReference type="GO" id="GO:0008237">
    <property type="term" value="F:metallopeptidase activity"/>
    <property type="evidence" value="ECO:0007669"/>
    <property type="project" value="UniProtKB-KW"/>
</dbReference>
<dbReference type="InterPro" id="IPR011765">
    <property type="entry name" value="Pept_M16_N"/>
</dbReference>
<dbReference type="Gene3D" id="3.30.830.10">
    <property type="entry name" value="Metalloenzyme, LuxS/M16 peptidase-like"/>
    <property type="match status" value="2"/>
</dbReference>
<reference evidence="9" key="1">
    <citation type="submission" date="2020-02" db="EMBL/GenBank/DDBJ databases">
        <authorList>
            <person name="Meier V. D."/>
        </authorList>
    </citation>
    <scope>NUCLEOTIDE SEQUENCE</scope>
    <source>
        <strain evidence="9">AVDCRST_MAG68</strain>
    </source>
</reference>
<dbReference type="GO" id="GO:0006508">
    <property type="term" value="P:proteolysis"/>
    <property type="evidence" value="ECO:0007669"/>
    <property type="project" value="UniProtKB-KW"/>
</dbReference>
<sequence>MKRLALLLSLAAAPAVAQEVSIPHTTFTLPNGLRVIVAEDHSTPVAAVNVWYHVGSGYEKAGRTGFAHLFEHVMFEGSRNVKEGDFDNLLEAAGGQNNGSTNRDRTNYYEVVPSNAVELALWLEADRMGGLLDAFDATKLNGQREVVKNERRERYENAPYGALAETASAALYPAGHPYSWTTIGSMADLDSASVEDVSQFFRTYYAPNNATLTIVGDVNAARIRPVVERYFGGIARGAAVERPRIPVPQIQATRYITREDRVTLPQLTMFWRGVPRGHVDEAALDVAASLLTDGKNARLYKRLVYEQQVAALTSAGNGADLLSGDFSVTVRGKQGTQLDSMEMAVDEEIARLAAAPPAAAEVTRVVNQIVTGFVSSLETVGGKAEQLNSYQYYFNDPGYASRDLARYRAVTPADVQRVVRQYLTGKNRVVISFVPTGKTELAAKENAR</sequence>
<dbReference type="PANTHER" id="PTHR43690:SF35">
    <property type="entry name" value="NON-CATALYTIC MEMBER OF PEPTIDASE SUBFAMILY M16B-RELATED"/>
    <property type="match status" value="1"/>
</dbReference>
<dbReference type="GO" id="GO:0046872">
    <property type="term" value="F:metal ion binding"/>
    <property type="evidence" value="ECO:0007669"/>
    <property type="project" value="InterPro"/>
</dbReference>
<dbReference type="InterPro" id="IPR007863">
    <property type="entry name" value="Peptidase_M16_C"/>
</dbReference>
<protein>
    <submittedName>
        <fullName evidence="9">Zinc protease</fullName>
    </submittedName>
</protein>
<evidence type="ECO:0000256" key="5">
    <source>
        <dbReference type="ARBA" id="ARBA00023049"/>
    </source>
</evidence>
<dbReference type="EMBL" id="CADCTW010000172">
    <property type="protein sequence ID" value="CAA9351067.1"/>
    <property type="molecule type" value="Genomic_DNA"/>
</dbReference>
<accession>A0A6J4M8F1</accession>
<evidence type="ECO:0000259" key="7">
    <source>
        <dbReference type="Pfam" id="PF00675"/>
    </source>
</evidence>
<name>A0A6J4M8F1_9BACT</name>
<keyword evidence="2 9" id="KW-0645">Protease</keyword>
<dbReference type="InterPro" id="IPR011249">
    <property type="entry name" value="Metalloenz_LuxS/M16"/>
</dbReference>
<evidence type="ECO:0000256" key="1">
    <source>
        <dbReference type="ARBA" id="ARBA00007261"/>
    </source>
</evidence>
<comment type="similarity">
    <text evidence="1">Belongs to the peptidase M16 family.</text>
</comment>
<feature type="chain" id="PRO_5026943236" evidence="6">
    <location>
        <begin position="18"/>
        <end position="448"/>
    </location>
</feature>
<feature type="signal peptide" evidence="6">
    <location>
        <begin position="1"/>
        <end position="17"/>
    </location>
</feature>
<dbReference type="SUPFAM" id="SSF63411">
    <property type="entry name" value="LuxS/MPP-like metallohydrolase"/>
    <property type="match status" value="2"/>
</dbReference>
<dbReference type="Pfam" id="PF05193">
    <property type="entry name" value="Peptidase_M16_C"/>
    <property type="match status" value="1"/>
</dbReference>